<dbReference type="AlphaFoldDB" id="A0A1V8RLJ4"/>
<dbReference type="InterPro" id="IPR035906">
    <property type="entry name" value="MetI-like_sf"/>
</dbReference>
<accession>A0A1V8RLJ4</accession>
<dbReference type="Proteomes" id="UP000191905">
    <property type="component" value="Unassembled WGS sequence"/>
</dbReference>
<feature type="domain" description="ABC transmembrane type-1" evidence="8">
    <location>
        <begin position="100"/>
        <end position="314"/>
    </location>
</feature>
<feature type="transmembrane region" description="Helical" evidence="7">
    <location>
        <begin position="137"/>
        <end position="158"/>
    </location>
</feature>
<keyword evidence="2 7" id="KW-0813">Transport</keyword>
<evidence type="ECO:0000256" key="2">
    <source>
        <dbReference type="ARBA" id="ARBA00022448"/>
    </source>
</evidence>
<dbReference type="InterPro" id="IPR000515">
    <property type="entry name" value="MetI-like"/>
</dbReference>
<comment type="subcellular location">
    <subcellularLocation>
        <location evidence="1 7">Cell membrane</location>
        <topology evidence="1 7">Multi-pass membrane protein</topology>
    </subcellularLocation>
</comment>
<evidence type="ECO:0000256" key="1">
    <source>
        <dbReference type="ARBA" id="ARBA00004651"/>
    </source>
</evidence>
<organism evidence="9 10">
    <name type="scientific">Manganibacter manganicus</name>
    <dbReference type="NCBI Taxonomy" id="1873176"/>
    <lineage>
        <taxon>Bacteria</taxon>
        <taxon>Pseudomonadati</taxon>
        <taxon>Pseudomonadota</taxon>
        <taxon>Alphaproteobacteria</taxon>
        <taxon>Hyphomicrobiales</taxon>
        <taxon>Phyllobacteriaceae</taxon>
        <taxon>Manganibacter</taxon>
    </lineage>
</organism>
<reference evidence="9 10" key="1">
    <citation type="journal article" date="2016" name="Int. J. Syst. Evol. Microbiol.">
        <title>Pseudaminobacter manganicus sp. nov., isolated from sludge of a manganese mine.</title>
        <authorList>
            <person name="Li J."/>
            <person name="Huang J."/>
            <person name="Liao S."/>
            <person name="Wang G."/>
        </authorList>
    </citation>
    <scope>NUCLEOTIDE SEQUENCE [LARGE SCALE GENOMIC DNA]</scope>
    <source>
        <strain evidence="9 10">JH-7</strain>
    </source>
</reference>
<dbReference type="STRING" id="1873176.BFN67_22910"/>
<dbReference type="Gene3D" id="1.10.3720.10">
    <property type="entry name" value="MetI-like"/>
    <property type="match status" value="1"/>
</dbReference>
<dbReference type="Pfam" id="PF00528">
    <property type="entry name" value="BPD_transp_1"/>
    <property type="match status" value="1"/>
</dbReference>
<dbReference type="PANTHER" id="PTHR43005:SF1">
    <property type="entry name" value="SPERMIDINE_PUTRESCINE TRANSPORT SYSTEM PERMEASE PROTEIN"/>
    <property type="match status" value="1"/>
</dbReference>
<dbReference type="GO" id="GO:0055085">
    <property type="term" value="P:transmembrane transport"/>
    <property type="evidence" value="ECO:0007669"/>
    <property type="project" value="InterPro"/>
</dbReference>
<dbReference type="PROSITE" id="PS50928">
    <property type="entry name" value="ABC_TM1"/>
    <property type="match status" value="1"/>
</dbReference>
<protein>
    <recommendedName>
        <fullName evidence="8">ABC transmembrane type-1 domain-containing protein</fullName>
    </recommendedName>
</protein>
<dbReference type="GO" id="GO:0005886">
    <property type="term" value="C:plasma membrane"/>
    <property type="evidence" value="ECO:0007669"/>
    <property type="project" value="UniProtKB-SubCell"/>
</dbReference>
<dbReference type="EMBL" id="MDET01000042">
    <property type="protein sequence ID" value="OQM74070.1"/>
    <property type="molecule type" value="Genomic_DNA"/>
</dbReference>
<feature type="transmembrane region" description="Helical" evidence="7">
    <location>
        <begin position="249"/>
        <end position="273"/>
    </location>
</feature>
<feature type="transmembrane region" description="Helical" evidence="7">
    <location>
        <begin position="104"/>
        <end position="125"/>
    </location>
</feature>
<evidence type="ECO:0000256" key="5">
    <source>
        <dbReference type="ARBA" id="ARBA00022989"/>
    </source>
</evidence>
<keyword evidence="5 7" id="KW-1133">Transmembrane helix</keyword>
<feature type="transmembrane region" description="Helical" evidence="7">
    <location>
        <begin position="293"/>
        <end position="315"/>
    </location>
</feature>
<evidence type="ECO:0000259" key="8">
    <source>
        <dbReference type="PROSITE" id="PS50928"/>
    </source>
</evidence>
<comment type="caution">
    <text evidence="9">The sequence shown here is derived from an EMBL/GenBank/DDBJ whole genome shotgun (WGS) entry which is preliminary data.</text>
</comment>
<comment type="similarity">
    <text evidence="7">Belongs to the binding-protein-dependent transport system permease family.</text>
</comment>
<sequence length="325" mass="35716">MQNPAPRPIAAPAFWSKEHAMTALPEGNPEAALHGQSRAFRRYVLLPPTSIISALMVFAFLSLVYYALHEVDIYTLVPTSYVGWRNFTFIFSDPKSLTALLNTFIWIGVSVVLITILGIATGLFLSRDGAIIRFTRAFMLVPWVLPGVVTAALFRWFFQTQNGIFNSTLAQIGFLADPVPWLSSPGLALYTVCFAIVWRLFPMFALVTAAAIKTVDQSLYDAAAIDGASAWRRFWHITLPGITQQTLTMVLLVTIWVANNLVFVHVMTGGGPIGQSETIPTYIYRMAFDVGNVGLASAASLLNAALLVIIGIVYVRALRAARRES</sequence>
<name>A0A1V8RLJ4_9HYPH</name>
<keyword evidence="10" id="KW-1185">Reference proteome</keyword>
<feature type="transmembrane region" description="Helical" evidence="7">
    <location>
        <begin position="43"/>
        <end position="68"/>
    </location>
</feature>
<gene>
    <name evidence="9" type="ORF">BFN67_22910</name>
</gene>
<evidence type="ECO:0000256" key="3">
    <source>
        <dbReference type="ARBA" id="ARBA00022475"/>
    </source>
</evidence>
<proteinExistence type="inferred from homology"/>
<keyword evidence="6 7" id="KW-0472">Membrane</keyword>
<dbReference type="CDD" id="cd06261">
    <property type="entry name" value="TM_PBP2"/>
    <property type="match status" value="1"/>
</dbReference>
<evidence type="ECO:0000313" key="9">
    <source>
        <dbReference type="EMBL" id="OQM74070.1"/>
    </source>
</evidence>
<keyword evidence="3" id="KW-1003">Cell membrane</keyword>
<dbReference type="SUPFAM" id="SSF161098">
    <property type="entry name" value="MetI-like"/>
    <property type="match status" value="1"/>
</dbReference>
<feature type="transmembrane region" description="Helical" evidence="7">
    <location>
        <begin position="187"/>
        <end position="212"/>
    </location>
</feature>
<evidence type="ECO:0000313" key="10">
    <source>
        <dbReference type="Proteomes" id="UP000191905"/>
    </source>
</evidence>
<dbReference type="PANTHER" id="PTHR43005">
    <property type="entry name" value="BLR7065 PROTEIN"/>
    <property type="match status" value="1"/>
</dbReference>
<evidence type="ECO:0000256" key="4">
    <source>
        <dbReference type="ARBA" id="ARBA00022692"/>
    </source>
</evidence>
<evidence type="ECO:0000256" key="7">
    <source>
        <dbReference type="RuleBase" id="RU363032"/>
    </source>
</evidence>
<keyword evidence="4 7" id="KW-0812">Transmembrane</keyword>
<evidence type="ECO:0000256" key="6">
    <source>
        <dbReference type="ARBA" id="ARBA00023136"/>
    </source>
</evidence>